<evidence type="ECO:0000256" key="11">
    <source>
        <dbReference type="ARBA" id="ARBA00023160"/>
    </source>
</evidence>
<keyword evidence="10" id="KW-0443">Lipid metabolism</keyword>
<dbReference type="HAMAP" id="MF_01217">
    <property type="entry name" value="Acyl_carrier"/>
    <property type="match status" value="1"/>
</dbReference>
<sequence>MSTAMVFERSTFTASYQFPPDILAGFTRTSSSVVSVGWARSNFPSLRTTRFHISCATEQAKPETVQKVCEIVSKQLALAPDSELIPETKFSALGADSLDTVEIAMGLEEEFDITVEEESSENITMVQEAAEFDRETH</sequence>
<dbReference type="PROSITE" id="PS50075">
    <property type="entry name" value="CARRIER"/>
    <property type="match status" value="1"/>
</dbReference>
<evidence type="ECO:0000313" key="15">
    <source>
        <dbReference type="Proteomes" id="UP001163823"/>
    </source>
</evidence>
<keyword evidence="4 12" id="KW-0444">Lipid biosynthesis</keyword>
<dbReference type="PANTHER" id="PTHR46153">
    <property type="entry name" value="ACYL CARRIER PROTEIN"/>
    <property type="match status" value="1"/>
</dbReference>
<comment type="similarity">
    <text evidence="2">Belongs to the acyl carrier protein (ACP) family.</text>
</comment>
<dbReference type="Pfam" id="PF00550">
    <property type="entry name" value="PP-binding"/>
    <property type="match status" value="1"/>
</dbReference>
<dbReference type="InterPro" id="IPR009081">
    <property type="entry name" value="PP-bd_ACP"/>
</dbReference>
<evidence type="ECO:0000259" key="13">
    <source>
        <dbReference type="PROSITE" id="PS50075"/>
    </source>
</evidence>
<dbReference type="Gene3D" id="1.10.1200.10">
    <property type="entry name" value="ACP-like"/>
    <property type="match status" value="1"/>
</dbReference>
<evidence type="ECO:0000256" key="10">
    <source>
        <dbReference type="ARBA" id="ARBA00023098"/>
    </source>
</evidence>
<evidence type="ECO:0000256" key="6">
    <source>
        <dbReference type="ARBA" id="ARBA00022553"/>
    </source>
</evidence>
<dbReference type="PROSITE" id="PS00012">
    <property type="entry name" value="PHOSPHOPANTETHEINE"/>
    <property type="match status" value="1"/>
</dbReference>
<comment type="subcellular location">
    <subcellularLocation>
        <location evidence="1">Plastid</location>
        <location evidence="1">Chloroplast</location>
    </subcellularLocation>
</comment>
<keyword evidence="7" id="KW-0934">Plastid</keyword>
<dbReference type="GO" id="GO:0009507">
    <property type="term" value="C:chloroplast"/>
    <property type="evidence" value="ECO:0007669"/>
    <property type="project" value="UniProtKB-SubCell"/>
</dbReference>
<reference evidence="14" key="1">
    <citation type="journal article" date="2023" name="Science">
        <title>Elucidation of the pathway for biosynthesis of saponin adjuvants from the soapbark tree.</title>
        <authorList>
            <person name="Reed J."/>
            <person name="Orme A."/>
            <person name="El-Demerdash A."/>
            <person name="Owen C."/>
            <person name="Martin L.B.B."/>
            <person name="Misra R.C."/>
            <person name="Kikuchi S."/>
            <person name="Rejzek M."/>
            <person name="Martin A.C."/>
            <person name="Harkess A."/>
            <person name="Leebens-Mack J."/>
            <person name="Louveau T."/>
            <person name="Stephenson M.J."/>
            <person name="Osbourn A."/>
        </authorList>
    </citation>
    <scope>NUCLEOTIDE SEQUENCE</scope>
    <source>
        <strain evidence="14">S10</strain>
    </source>
</reference>
<keyword evidence="3 12" id="KW-0596">Phosphopantetheine</keyword>
<evidence type="ECO:0000256" key="3">
    <source>
        <dbReference type="ARBA" id="ARBA00022450"/>
    </source>
</evidence>
<feature type="domain" description="Carrier" evidence="13">
    <location>
        <begin position="62"/>
        <end position="137"/>
    </location>
</feature>
<keyword evidence="9" id="KW-0809">Transit peptide</keyword>
<dbReference type="EMBL" id="JARAOO010000009">
    <property type="protein sequence ID" value="KAJ7957187.1"/>
    <property type="molecule type" value="Genomic_DNA"/>
</dbReference>
<evidence type="ECO:0000256" key="1">
    <source>
        <dbReference type="ARBA" id="ARBA00004229"/>
    </source>
</evidence>
<dbReference type="InterPro" id="IPR006162">
    <property type="entry name" value="Ppantetheine_attach_site"/>
</dbReference>
<dbReference type="InterPro" id="IPR003231">
    <property type="entry name" value="ACP"/>
</dbReference>
<dbReference type="SUPFAM" id="SSF47336">
    <property type="entry name" value="ACP-like"/>
    <property type="match status" value="1"/>
</dbReference>
<dbReference type="KEGG" id="qsa:O6P43_023518"/>
<organism evidence="14 15">
    <name type="scientific">Quillaja saponaria</name>
    <name type="common">Soap bark tree</name>
    <dbReference type="NCBI Taxonomy" id="32244"/>
    <lineage>
        <taxon>Eukaryota</taxon>
        <taxon>Viridiplantae</taxon>
        <taxon>Streptophyta</taxon>
        <taxon>Embryophyta</taxon>
        <taxon>Tracheophyta</taxon>
        <taxon>Spermatophyta</taxon>
        <taxon>Magnoliopsida</taxon>
        <taxon>eudicotyledons</taxon>
        <taxon>Gunneridae</taxon>
        <taxon>Pentapetalae</taxon>
        <taxon>rosids</taxon>
        <taxon>fabids</taxon>
        <taxon>Fabales</taxon>
        <taxon>Quillajaceae</taxon>
        <taxon>Quillaja</taxon>
    </lineage>
</organism>
<dbReference type="GO" id="GO:0000036">
    <property type="term" value="F:acyl carrier activity"/>
    <property type="evidence" value="ECO:0007669"/>
    <property type="project" value="InterPro"/>
</dbReference>
<gene>
    <name evidence="14" type="ORF">O6P43_023518</name>
</gene>
<dbReference type="AlphaFoldDB" id="A0AAD7LFT3"/>
<evidence type="ECO:0000256" key="12">
    <source>
        <dbReference type="RuleBase" id="RU000722"/>
    </source>
</evidence>
<dbReference type="InterPro" id="IPR044813">
    <property type="entry name" value="ACP_chloroplastic"/>
</dbReference>
<name>A0AAD7LFT3_QUISA</name>
<accession>A0AAD7LFT3</accession>
<evidence type="ECO:0000256" key="2">
    <source>
        <dbReference type="ARBA" id="ARBA00010930"/>
    </source>
</evidence>
<dbReference type="Proteomes" id="UP001163823">
    <property type="component" value="Chromosome 9"/>
</dbReference>
<keyword evidence="15" id="KW-1185">Reference proteome</keyword>
<keyword evidence="8" id="KW-0276">Fatty acid metabolism</keyword>
<comment type="caution">
    <text evidence="14">The sequence shown here is derived from an EMBL/GenBank/DDBJ whole genome shotgun (WGS) entry which is preliminary data.</text>
</comment>
<evidence type="ECO:0000256" key="8">
    <source>
        <dbReference type="ARBA" id="ARBA00022832"/>
    </source>
</evidence>
<proteinExistence type="inferred from homology"/>
<evidence type="ECO:0000256" key="7">
    <source>
        <dbReference type="ARBA" id="ARBA00022640"/>
    </source>
</evidence>
<keyword evidence="11 12" id="KW-0275">Fatty acid biosynthesis</keyword>
<dbReference type="PANTHER" id="PTHR46153:SF11">
    <property type="entry name" value="ACYL CARRIER PROTEIN 4, CHLOROPLASTIC"/>
    <property type="match status" value="1"/>
</dbReference>
<evidence type="ECO:0000256" key="5">
    <source>
        <dbReference type="ARBA" id="ARBA00022528"/>
    </source>
</evidence>
<evidence type="ECO:0000256" key="4">
    <source>
        <dbReference type="ARBA" id="ARBA00022516"/>
    </source>
</evidence>
<evidence type="ECO:0000256" key="9">
    <source>
        <dbReference type="ARBA" id="ARBA00022946"/>
    </source>
</evidence>
<comment type="function">
    <text evidence="12">Carrier of the growing fatty acid chain in fatty acid biosynthesis.</text>
</comment>
<keyword evidence="5" id="KW-0150">Chloroplast</keyword>
<protein>
    <recommendedName>
        <fullName evidence="12">Acyl carrier protein</fullName>
    </recommendedName>
</protein>
<dbReference type="InterPro" id="IPR036736">
    <property type="entry name" value="ACP-like_sf"/>
</dbReference>
<keyword evidence="6" id="KW-0597">Phosphoprotein</keyword>
<evidence type="ECO:0000313" key="14">
    <source>
        <dbReference type="EMBL" id="KAJ7957187.1"/>
    </source>
</evidence>